<evidence type="ECO:0000256" key="5">
    <source>
        <dbReference type="ARBA" id="ARBA00022824"/>
    </source>
</evidence>
<comment type="caution">
    <text evidence="13">The sequence shown here is derived from an EMBL/GenBank/DDBJ whole genome shotgun (WGS) entry which is preliminary data.</text>
</comment>
<comment type="subcellular location">
    <subcellularLocation>
        <location evidence="1">Endoplasmic reticulum</location>
    </subcellularLocation>
</comment>
<feature type="domain" description="Ketoreductase" evidence="12">
    <location>
        <begin position="2"/>
        <end position="186"/>
    </location>
</feature>
<dbReference type="Gene3D" id="3.40.50.720">
    <property type="entry name" value="NAD(P)-binding Rossmann-like Domain"/>
    <property type="match status" value="1"/>
</dbReference>
<evidence type="ECO:0000256" key="2">
    <source>
        <dbReference type="ARBA" id="ARBA00004760"/>
    </source>
</evidence>
<dbReference type="PRINTS" id="PR00081">
    <property type="entry name" value="GDHRDH"/>
</dbReference>
<dbReference type="GO" id="GO:0047560">
    <property type="term" value="F:3-dehydrosphinganine reductase activity"/>
    <property type="evidence" value="ECO:0007669"/>
    <property type="project" value="UniProtKB-EC"/>
</dbReference>
<comment type="pathway">
    <text evidence="3">Sphingolipid metabolism.</text>
</comment>
<evidence type="ECO:0000313" key="13">
    <source>
        <dbReference type="EMBL" id="OAE48250.1"/>
    </source>
</evidence>
<evidence type="ECO:0000256" key="4">
    <source>
        <dbReference type="ARBA" id="ARBA00022741"/>
    </source>
</evidence>
<dbReference type="GO" id="GO:0000166">
    <property type="term" value="F:nucleotide binding"/>
    <property type="evidence" value="ECO:0007669"/>
    <property type="project" value="UniProtKB-KW"/>
</dbReference>
<dbReference type="InterPro" id="IPR036291">
    <property type="entry name" value="NAD(P)-bd_dom_sf"/>
</dbReference>
<keyword evidence="6" id="KW-0521">NADP</keyword>
<dbReference type="InterPro" id="IPR057326">
    <property type="entry name" value="KR_dom"/>
</dbReference>
<dbReference type="AlphaFoldDB" id="A0A176XHA2"/>
<evidence type="ECO:0000256" key="10">
    <source>
        <dbReference type="ARBA" id="ARBA00026112"/>
    </source>
</evidence>
<feature type="transmembrane region" description="Helical" evidence="11">
    <location>
        <begin position="235"/>
        <end position="257"/>
    </location>
</feature>
<accession>A0A176XHA2</accession>
<keyword evidence="4" id="KW-0547">Nucleotide-binding</keyword>
<dbReference type="EMBL" id="LXPS01000007">
    <property type="protein sequence ID" value="OAE48250.1"/>
    <property type="molecule type" value="Genomic_DNA"/>
</dbReference>
<dbReference type="InterPro" id="IPR020904">
    <property type="entry name" value="Sc_DH/Rdtase_CS"/>
</dbReference>
<evidence type="ECO:0000256" key="8">
    <source>
        <dbReference type="ARBA" id="ARBA00023002"/>
    </source>
</evidence>
<sequence length="267" mass="29029">MVHAIITGGSSGIGLEVARQLMERGASVSLIARDRDRLEKACTDLADGLSEKRKRIFTATADVTDRAVLAAAISAAEQRFGACDILVVSAGRVDPAMFDDQLPELFDAQVNLNFIGAVNAARLVYRGMKTRKRGKIVLVSSGAAAIGIPGYTAYCASKIALKGFVESLHAEARPFGVLISVAYPPDTHTPQYVEEMLHRPAQAKKIMGTVAPWTPHRVADKIVRALDRGTKEVHFGFALTMLALFGAFIKPVVYWLASRGQWLRRHD</sequence>
<name>A0A176XHA2_AGRTU</name>
<dbReference type="CDD" id="cd08939">
    <property type="entry name" value="KDSR-like_SDR_c"/>
    <property type="match status" value="1"/>
</dbReference>
<gene>
    <name evidence="13" type="ORF">A7J57_22945</name>
</gene>
<dbReference type="SUPFAM" id="SSF51735">
    <property type="entry name" value="NAD(P)-binding Rossmann-fold domains"/>
    <property type="match status" value="1"/>
</dbReference>
<dbReference type="PANTHER" id="PTHR43550">
    <property type="entry name" value="3-KETODIHYDROSPHINGOSINE REDUCTASE"/>
    <property type="match status" value="1"/>
</dbReference>
<keyword evidence="5" id="KW-0256">Endoplasmic reticulum</keyword>
<evidence type="ECO:0000259" key="12">
    <source>
        <dbReference type="SMART" id="SM00822"/>
    </source>
</evidence>
<organism evidence="13 14">
    <name type="scientific">Agrobacterium tumefaciens</name>
    <dbReference type="NCBI Taxonomy" id="358"/>
    <lineage>
        <taxon>Bacteria</taxon>
        <taxon>Pseudomonadati</taxon>
        <taxon>Pseudomonadota</taxon>
        <taxon>Alphaproteobacteria</taxon>
        <taxon>Hyphomicrobiales</taxon>
        <taxon>Rhizobiaceae</taxon>
        <taxon>Rhizobium/Agrobacterium group</taxon>
        <taxon>Agrobacterium</taxon>
        <taxon>Agrobacterium tumefaciens complex</taxon>
    </lineage>
</organism>
<dbReference type="EC" id="1.1.1.102" evidence="10"/>
<evidence type="ECO:0000256" key="6">
    <source>
        <dbReference type="ARBA" id="ARBA00022857"/>
    </source>
</evidence>
<evidence type="ECO:0000256" key="11">
    <source>
        <dbReference type="SAM" id="Phobius"/>
    </source>
</evidence>
<dbReference type="Proteomes" id="UP000077098">
    <property type="component" value="Unassembled WGS sequence"/>
</dbReference>
<evidence type="ECO:0000313" key="14">
    <source>
        <dbReference type="Proteomes" id="UP000077098"/>
    </source>
</evidence>
<dbReference type="GO" id="GO:0016020">
    <property type="term" value="C:membrane"/>
    <property type="evidence" value="ECO:0007669"/>
    <property type="project" value="GOC"/>
</dbReference>
<dbReference type="Pfam" id="PF00106">
    <property type="entry name" value="adh_short"/>
    <property type="match status" value="1"/>
</dbReference>
<dbReference type="GO" id="GO:0030148">
    <property type="term" value="P:sphingolipid biosynthetic process"/>
    <property type="evidence" value="ECO:0007669"/>
    <property type="project" value="InterPro"/>
</dbReference>
<reference evidence="13 14" key="1">
    <citation type="submission" date="2016-05" db="EMBL/GenBank/DDBJ databases">
        <authorList>
            <person name="Lavstsen T."/>
            <person name="Jespersen J.S."/>
        </authorList>
    </citation>
    <scope>NUCLEOTIDE SEQUENCE [LARGE SCALE GENOMIC DNA]</scope>
    <source>
        <strain evidence="13 14">KCJ1736</strain>
    </source>
</reference>
<keyword evidence="11" id="KW-0472">Membrane</keyword>
<dbReference type="PROSITE" id="PS00061">
    <property type="entry name" value="ADH_SHORT"/>
    <property type="match status" value="1"/>
</dbReference>
<keyword evidence="8" id="KW-0560">Oxidoreductase</keyword>
<comment type="pathway">
    <text evidence="2">Lipid metabolism; sphingolipid metabolism.</text>
</comment>
<dbReference type="SMART" id="SM00822">
    <property type="entry name" value="PKS_KR"/>
    <property type="match status" value="1"/>
</dbReference>
<evidence type="ECO:0000256" key="3">
    <source>
        <dbReference type="ARBA" id="ARBA00004991"/>
    </source>
</evidence>
<keyword evidence="11" id="KW-0812">Transmembrane</keyword>
<proteinExistence type="predicted"/>
<feature type="transmembrane region" description="Helical" evidence="11">
    <location>
        <begin position="136"/>
        <end position="154"/>
    </location>
</feature>
<protein>
    <recommendedName>
        <fullName evidence="10">3-dehydrosphinganine reductase</fullName>
        <ecNumber evidence="10">1.1.1.102</ecNumber>
    </recommendedName>
</protein>
<keyword evidence="11" id="KW-1133">Transmembrane helix</keyword>
<keyword evidence="9" id="KW-0443">Lipid metabolism</keyword>
<dbReference type="InterPro" id="IPR002347">
    <property type="entry name" value="SDR_fam"/>
</dbReference>
<dbReference type="InterPro" id="IPR045022">
    <property type="entry name" value="KDSR-like"/>
</dbReference>
<dbReference type="GO" id="GO:0006666">
    <property type="term" value="P:3-keto-sphinganine metabolic process"/>
    <property type="evidence" value="ECO:0007669"/>
    <property type="project" value="InterPro"/>
</dbReference>
<evidence type="ECO:0000256" key="9">
    <source>
        <dbReference type="ARBA" id="ARBA00023098"/>
    </source>
</evidence>
<evidence type="ECO:0000256" key="1">
    <source>
        <dbReference type="ARBA" id="ARBA00004240"/>
    </source>
</evidence>
<evidence type="ECO:0000256" key="7">
    <source>
        <dbReference type="ARBA" id="ARBA00022919"/>
    </source>
</evidence>
<keyword evidence="7" id="KW-0746">Sphingolipid metabolism</keyword>
<dbReference type="PANTHER" id="PTHR43550:SF3">
    <property type="entry name" value="3-KETODIHYDROSPHINGOSINE REDUCTASE"/>
    <property type="match status" value="1"/>
</dbReference>